<dbReference type="Gene3D" id="3.90.25.10">
    <property type="entry name" value="UDP-galactose 4-epimerase, domain 1"/>
    <property type="match status" value="1"/>
</dbReference>
<gene>
    <name evidence="2" type="primary">rfbG</name>
    <name evidence="2" type="ORF">DYBT9623_02626</name>
</gene>
<keyword evidence="2" id="KW-0456">Lyase</keyword>
<evidence type="ECO:0000259" key="1">
    <source>
        <dbReference type="Pfam" id="PF16363"/>
    </source>
</evidence>
<dbReference type="Gene3D" id="3.40.50.720">
    <property type="entry name" value="NAD(P)-binding Rossmann-like Domain"/>
    <property type="match status" value="1"/>
</dbReference>
<name>A0ABM8UQT5_9BACT</name>
<accession>A0ABM8UQT5</accession>
<dbReference type="InterPro" id="IPR036291">
    <property type="entry name" value="NAD(P)-bd_dom_sf"/>
</dbReference>
<evidence type="ECO:0000313" key="3">
    <source>
        <dbReference type="Proteomes" id="UP000679725"/>
    </source>
</evidence>
<sequence>MEFWAGAVEKLVSSLMNYEHLSQYYRGKKVFLTGHTGFKGSWLLYWLHLLGAEVKGYALAPVHENDLYNCINGGSLCSSVIANIMDRERLAKEITSFQPDFIFHLAAQPLVRLSYEIPSETFAVNAVGTAHVLDAVRLLPNPCATVLITTDKVYENKEWHFPYREVDQLGGYDPYSASKACAELLIGSYRNSFFNPAAYDSHQKAIASARAGNVIGGGDWAKDRIIPDIVRALQSDDVITVRNPKSVRPWQHVLEPLSGYLHLGAKLIDNPVKYSRSYNFGPFAEDNLTVQELAEQAIAYWGSGRYETPVLTEQPHEAGLLKLDISLAMNELHWKPKYDARTAIAKTLEWYKTFTNAPTEIAAQTKETILAYAK</sequence>
<dbReference type="SUPFAM" id="SSF51735">
    <property type="entry name" value="NAD(P)-binding Rossmann-fold domains"/>
    <property type="match status" value="1"/>
</dbReference>
<dbReference type="EC" id="4.2.1.45" evidence="2"/>
<proteinExistence type="predicted"/>
<protein>
    <submittedName>
        <fullName evidence="2">CDP-glucose 4,6-dehydratase</fullName>
        <ecNumber evidence="2">4.2.1.45</ecNumber>
    </submittedName>
</protein>
<dbReference type="GO" id="GO:0047733">
    <property type="term" value="F:CDP-glucose 4,6-dehydratase activity"/>
    <property type="evidence" value="ECO:0007669"/>
    <property type="project" value="UniProtKB-EC"/>
</dbReference>
<dbReference type="Pfam" id="PF16363">
    <property type="entry name" value="GDP_Man_Dehyd"/>
    <property type="match status" value="1"/>
</dbReference>
<reference evidence="2 3" key="1">
    <citation type="submission" date="2021-04" db="EMBL/GenBank/DDBJ databases">
        <authorList>
            <person name="Rodrigo-Torres L."/>
            <person name="Arahal R. D."/>
            <person name="Lucena T."/>
        </authorList>
    </citation>
    <scope>NUCLEOTIDE SEQUENCE [LARGE SCALE GENOMIC DNA]</scope>
    <source>
        <strain evidence="2 3">CECT 9623</strain>
    </source>
</reference>
<organism evidence="2 3">
    <name type="scientific">Dyadobacter linearis</name>
    <dbReference type="NCBI Taxonomy" id="2823330"/>
    <lineage>
        <taxon>Bacteria</taxon>
        <taxon>Pseudomonadati</taxon>
        <taxon>Bacteroidota</taxon>
        <taxon>Cytophagia</taxon>
        <taxon>Cytophagales</taxon>
        <taxon>Spirosomataceae</taxon>
        <taxon>Dyadobacter</taxon>
    </lineage>
</organism>
<dbReference type="Proteomes" id="UP000679725">
    <property type="component" value="Unassembled WGS sequence"/>
</dbReference>
<dbReference type="NCBIfam" id="TIGR02622">
    <property type="entry name" value="CDP_4_6_dhtase"/>
    <property type="match status" value="1"/>
</dbReference>
<feature type="domain" description="NAD(P)-binding" evidence="1">
    <location>
        <begin position="32"/>
        <end position="346"/>
    </location>
</feature>
<dbReference type="InterPro" id="IPR013445">
    <property type="entry name" value="CDP_4_6_deHydtase"/>
</dbReference>
<comment type="caution">
    <text evidence="2">The sequence shown here is derived from an EMBL/GenBank/DDBJ whole genome shotgun (WGS) entry which is preliminary data.</text>
</comment>
<dbReference type="EMBL" id="CAJRAU010000003">
    <property type="protein sequence ID" value="CAG5069889.1"/>
    <property type="molecule type" value="Genomic_DNA"/>
</dbReference>
<evidence type="ECO:0000313" key="2">
    <source>
        <dbReference type="EMBL" id="CAG5069889.1"/>
    </source>
</evidence>
<dbReference type="InterPro" id="IPR016040">
    <property type="entry name" value="NAD(P)-bd_dom"/>
</dbReference>
<dbReference type="CDD" id="cd05252">
    <property type="entry name" value="CDP_GD_SDR_e"/>
    <property type="match status" value="1"/>
</dbReference>
<dbReference type="PANTHER" id="PTHR43000">
    <property type="entry name" value="DTDP-D-GLUCOSE 4,6-DEHYDRATASE-RELATED"/>
    <property type="match status" value="1"/>
</dbReference>
<keyword evidence="3" id="KW-1185">Reference proteome</keyword>